<sequence>MDNTNTLSFLDAYNYFLQTDNLGFRKSLSRIFINKVKKTDRHIILCTEKPSELEHVLKIFFDTKDNIVNTEVGMDDEFNVDNIINKLTLSYILNDTFDARYSHLQKSCNYYLLFDTLRKVKVETENRIDLAGNLLGKYSSDRTKSDVLFSTPALRMAISNLCSGTEQDCYIISELLLSLFENSNDLTGYLVNFRFDDSVESVYEEKEHEITKAKRITCLMLRKICEKKDEAELLSKTLFQLSEFKIRKYSYLKEISLMNRDNSITAERIFSSKSKMAYGYHQKSTVLKCPFDNLMKNDIVAFTKALKETKWFHGDTPNEMPFFKYLIGFNGPMFKVFSNQEIKEIKQWATSKSLSREEIKEEEKKFELKISAPHKNSSEYRKEKNIRKIFFDLMNSEDHSFLDWHSEIFVDDWLIKSRKEIKSIPFATYNEIDLDLWFLGKTKLQIEDYQQGRIDLNKTREEVIDEAIHLSPMILLDGAWINQFSHPTLIDDDIGEILYEIYSDEIGNGYNKKNHPVIYRNLICSMGVTLPDITSREFSESKLFDDEDFYVPVYWLSISRSPQKYLPETLGLNLAMELSGVGGAYNQARDELKKYGFDSLFVDLHNSIDNAASGHSAGALNAIKIFMRRHTNKKNPVLTKMLWERIWTGYLSLIPPKTSIFFPVIKQKYKM</sequence>
<dbReference type="Proteomes" id="UP001059272">
    <property type="component" value="Chromosome"/>
</dbReference>
<dbReference type="KEGG" id="ppoo:LW347_08880"/>
<evidence type="ECO:0000313" key="2">
    <source>
        <dbReference type="Proteomes" id="UP001059272"/>
    </source>
</evidence>
<accession>A0AAE9NV96</accession>
<gene>
    <name evidence="1" type="ORF">LW347_08880</name>
</gene>
<dbReference type="RefSeq" id="WP_258884814.1">
    <property type="nucleotide sequence ID" value="NZ_CP090065.1"/>
</dbReference>
<dbReference type="SMART" id="SM01236">
    <property type="entry name" value="Haem_oxygenase_2"/>
    <property type="match status" value="1"/>
</dbReference>
<dbReference type="EMBL" id="CP090065">
    <property type="protein sequence ID" value="UVO10037.1"/>
    <property type="molecule type" value="Genomic_DNA"/>
</dbReference>
<evidence type="ECO:0000313" key="1">
    <source>
        <dbReference type="EMBL" id="UVO10037.1"/>
    </source>
</evidence>
<reference evidence="1" key="1">
    <citation type="submission" date="2021-12" db="EMBL/GenBank/DDBJ databases">
        <title>Genome sequence of novel Pectobacterium sp. causing blackleg.</title>
        <authorList>
            <person name="Wang J."/>
        </authorList>
    </citation>
    <scope>NUCLEOTIDE SEQUENCE</scope>
    <source>
        <strain evidence="1">BY21311</strain>
    </source>
</reference>
<dbReference type="InterPro" id="IPR016084">
    <property type="entry name" value="Haem_Oase-like_multi-hlx"/>
</dbReference>
<dbReference type="AlphaFoldDB" id="A0AAE9NV96"/>
<name>A0AAE9NV96_9GAMM</name>
<organism evidence="1 2">
    <name type="scientific">Pectobacterium polonicum</name>
    <dbReference type="NCBI Taxonomy" id="2485124"/>
    <lineage>
        <taxon>Bacteria</taxon>
        <taxon>Pseudomonadati</taxon>
        <taxon>Pseudomonadota</taxon>
        <taxon>Gammaproteobacteria</taxon>
        <taxon>Enterobacterales</taxon>
        <taxon>Pectobacteriaceae</taxon>
        <taxon>Pectobacterium</taxon>
    </lineage>
</organism>
<dbReference type="Gene3D" id="1.20.910.10">
    <property type="entry name" value="Heme oxygenase-like"/>
    <property type="match status" value="1"/>
</dbReference>
<proteinExistence type="predicted"/>
<protein>
    <submittedName>
        <fullName evidence="1">Iron-containing redox enzyme family protein</fullName>
    </submittedName>
</protein>
<dbReference type="Pfam" id="PF14518">
    <property type="entry name" value="Haem_oxygenas_2"/>
    <property type="match status" value="1"/>
</dbReference>